<dbReference type="PANTHER" id="PTHR32309">
    <property type="entry name" value="TYROSINE-PROTEIN KINASE"/>
    <property type="match status" value="1"/>
</dbReference>
<name>A0ABV6B8X4_9DEIO</name>
<keyword evidence="5" id="KW-0808">Transferase</keyword>
<evidence type="ECO:0000256" key="6">
    <source>
        <dbReference type="ARBA" id="ARBA00022692"/>
    </source>
</evidence>
<keyword evidence="18" id="KW-1185">Reference proteome</keyword>
<evidence type="ECO:0000256" key="3">
    <source>
        <dbReference type="ARBA" id="ARBA00022475"/>
    </source>
</evidence>
<keyword evidence="10 14" id="KW-1133">Transmembrane helix</keyword>
<feature type="transmembrane region" description="Helical" evidence="14">
    <location>
        <begin position="19"/>
        <end position="37"/>
    </location>
</feature>
<dbReference type="EMBL" id="JBHLYR010000086">
    <property type="protein sequence ID" value="MFB9995366.1"/>
    <property type="molecule type" value="Genomic_DNA"/>
</dbReference>
<evidence type="ECO:0000313" key="18">
    <source>
        <dbReference type="Proteomes" id="UP001589733"/>
    </source>
</evidence>
<keyword evidence="4" id="KW-0997">Cell inner membrane</keyword>
<dbReference type="Pfam" id="PF02706">
    <property type="entry name" value="Wzz"/>
    <property type="match status" value="1"/>
</dbReference>
<dbReference type="SUPFAM" id="SSF52540">
    <property type="entry name" value="P-loop containing nucleoside triphosphate hydrolases"/>
    <property type="match status" value="1"/>
</dbReference>
<dbReference type="InterPro" id="IPR005702">
    <property type="entry name" value="Wzc-like_C"/>
</dbReference>
<keyword evidence="9" id="KW-0067">ATP-binding</keyword>
<dbReference type="Pfam" id="PF13614">
    <property type="entry name" value="AAA_31"/>
    <property type="match status" value="1"/>
</dbReference>
<sequence length="541" mass="58471">MTEQEIDLNALWRGIKRRLSWILGTALLLGLATYLWSRAQAPVYVASATLISANSGSSDPSLGGALVKAPPLPEGAVQQALQSTQVIVPLLAALKADQDITDDEKARITRNLNLELSEQRLKTVTLVSRVDQYSGGNGIYTLNAKARTPQAAERVANLASASLRNWDSERALENIRRAAAGFRAQLGQVDEQLNEQKTLPSLERQTLIARRANLQASLANVVILEGSAVGVLSRLSDAVSPRLAQSPKPFRDAILAGLLGLLLSAGIVALITVLDRTIRNEDDLLSLNLPTLAVVPRLRQRDVLLSGIVRAARQAGLYEAIGFLRVNVLTALQGKAHPILMVTSTAPGEGKSSLTATLADGFAASGQRVLIIDADLRRGTQEAVWHKFNEVGQWHQLVGEGGARSTREAFQNPQNVQVLQVEENVDMLPAGLSMHDSLSLLNQADLDKALGLWRQNYNLILIDSAPLLALADSLVLGEHADAVLMVCEYGRTQSQSVRAALRRAERGGLKIMGCVINKSDAREDKSYGYSYSYKARGEVKA</sequence>
<evidence type="ECO:0000256" key="1">
    <source>
        <dbReference type="ARBA" id="ARBA00004429"/>
    </source>
</evidence>
<evidence type="ECO:0000313" key="17">
    <source>
        <dbReference type="EMBL" id="MFB9995366.1"/>
    </source>
</evidence>
<proteinExistence type="inferred from homology"/>
<dbReference type="InterPro" id="IPR027417">
    <property type="entry name" value="P-loop_NTPase"/>
</dbReference>
<evidence type="ECO:0000256" key="12">
    <source>
        <dbReference type="ARBA" id="ARBA00023137"/>
    </source>
</evidence>
<dbReference type="Proteomes" id="UP001589733">
    <property type="component" value="Unassembled WGS sequence"/>
</dbReference>
<dbReference type="CDD" id="cd05387">
    <property type="entry name" value="BY-kinase"/>
    <property type="match status" value="1"/>
</dbReference>
<evidence type="ECO:0000256" key="4">
    <source>
        <dbReference type="ARBA" id="ARBA00022519"/>
    </source>
</evidence>
<feature type="domain" description="Polysaccharide chain length determinant N-terminal" evidence="15">
    <location>
        <begin position="4"/>
        <end position="86"/>
    </location>
</feature>
<evidence type="ECO:0000259" key="16">
    <source>
        <dbReference type="Pfam" id="PF13614"/>
    </source>
</evidence>
<evidence type="ECO:0000256" key="9">
    <source>
        <dbReference type="ARBA" id="ARBA00022840"/>
    </source>
</evidence>
<dbReference type="Gene3D" id="3.40.50.300">
    <property type="entry name" value="P-loop containing nucleotide triphosphate hydrolases"/>
    <property type="match status" value="1"/>
</dbReference>
<feature type="transmembrane region" description="Helical" evidence="14">
    <location>
        <begin position="253"/>
        <end position="274"/>
    </location>
</feature>
<protein>
    <submittedName>
        <fullName evidence="17">AAA family ATPase</fullName>
    </submittedName>
</protein>
<keyword evidence="6 14" id="KW-0812">Transmembrane</keyword>
<feature type="domain" description="AAA" evidence="16">
    <location>
        <begin position="347"/>
        <end position="489"/>
    </location>
</feature>
<comment type="similarity">
    <text evidence="2">Belongs to the etk/wzc family.</text>
</comment>
<evidence type="ECO:0000256" key="2">
    <source>
        <dbReference type="ARBA" id="ARBA00008883"/>
    </source>
</evidence>
<dbReference type="RefSeq" id="WP_380017229.1">
    <property type="nucleotide sequence ID" value="NZ_JBHLYR010000086.1"/>
</dbReference>
<comment type="caution">
    <text evidence="17">The sequence shown here is derived from an EMBL/GenBank/DDBJ whole genome shotgun (WGS) entry which is preliminary data.</text>
</comment>
<dbReference type="InterPro" id="IPR050445">
    <property type="entry name" value="Bact_polysacc_biosynth/exp"/>
</dbReference>
<gene>
    <name evidence="17" type="ORF">ACFFLM_25830</name>
</gene>
<dbReference type="InterPro" id="IPR003856">
    <property type="entry name" value="LPS_length_determ_N"/>
</dbReference>
<evidence type="ECO:0000256" key="7">
    <source>
        <dbReference type="ARBA" id="ARBA00022741"/>
    </source>
</evidence>
<evidence type="ECO:0000256" key="14">
    <source>
        <dbReference type="SAM" id="Phobius"/>
    </source>
</evidence>
<dbReference type="PANTHER" id="PTHR32309:SF31">
    <property type="entry name" value="CAPSULAR EXOPOLYSACCHARIDE FAMILY"/>
    <property type="match status" value="1"/>
</dbReference>
<keyword evidence="8" id="KW-0418">Kinase</keyword>
<comment type="subcellular location">
    <subcellularLocation>
        <location evidence="1">Cell inner membrane</location>
        <topology evidence="1">Multi-pass membrane protein</topology>
    </subcellularLocation>
</comment>
<organism evidence="17 18">
    <name type="scientific">Deinococcus oregonensis</name>
    <dbReference type="NCBI Taxonomy" id="1805970"/>
    <lineage>
        <taxon>Bacteria</taxon>
        <taxon>Thermotogati</taxon>
        <taxon>Deinococcota</taxon>
        <taxon>Deinococci</taxon>
        <taxon>Deinococcales</taxon>
        <taxon>Deinococcaceae</taxon>
        <taxon>Deinococcus</taxon>
    </lineage>
</organism>
<reference evidence="17 18" key="1">
    <citation type="submission" date="2024-09" db="EMBL/GenBank/DDBJ databases">
        <authorList>
            <person name="Sun Q."/>
            <person name="Mori K."/>
        </authorList>
    </citation>
    <scope>NUCLEOTIDE SEQUENCE [LARGE SCALE GENOMIC DNA]</scope>
    <source>
        <strain evidence="17 18">JCM 13503</strain>
    </source>
</reference>
<keyword evidence="11 14" id="KW-0472">Membrane</keyword>
<evidence type="ECO:0000256" key="8">
    <source>
        <dbReference type="ARBA" id="ARBA00022777"/>
    </source>
</evidence>
<evidence type="ECO:0000259" key="15">
    <source>
        <dbReference type="Pfam" id="PF02706"/>
    </source>
</evidence>
<keyword evidence="12" id="KW-0829">Tyrosine-protein kinase</keyword>
<keyword evidence="3" id="KW-1003">Cell membrane</keyword>
<evidence type="ECO:0000256" key="11">
    <source>
        <dbReference type="ARBA" id="ARBA00023136"/>
    </source>
</evidence>
<evidence type="ECO:0000256" key="10">
    <source>
        <dbReference type="ARBA" id="ARBA00022989"/>
    </source>
</evidence>
<evidence type="ECO:0000256" key="5">
    <source>
        <dbReference type="ARBA" id="ARBA00022679"/>
    </source>
</evidence>
<dbReference type="InterPro" id="IPR025669">
    <property type="entry name" value="AAA_dom"/>
</dbReference>
<keyword evidence="7" id="KW-0547">Nucleotide-binding</keyword>
<comment type="catalytic activity">
    <reaction evidence="13">
        <text>L-tyrosyl-[protein] + ATP = O-phospho-L-tyrosyl-[protein] + ADP + H(+)</text>
        <dbReference type="Rhea" id="RHEA:10596"/>
        <dbReference type="Rhea" id="RHEA-COMP:10136"/>
        <dbReference type="Rhea" id="RHEA-COMP:20101"/>
        <dbReference type="ChEBI" id="CHEBI:15378"/>
        <dbReference type="ChEBI" id="CHEBI:30616"/>
        <dbReference type="ChEBI" id="CHEBI:46858"/>
        <dbReference type="ChEBI" id="CHEBI:61978"/>
        <dbReference type="ChEBI" id="CHEBI:456216"/>
    </reaction>
</comment>
<evidence type="ECO:0000256" key="13">
    <source>
        <dbReference type="ARBA" id="ARBA00053015"/>
    </source>
</evidence>
<accession>A0ABV6B8X4</accession>